<dbReference type="GO" id="GO:0003729">
    <property type="term" value="F:mRNA binding"/>
    <property type="evidence" value="ECO:0007669"/>
    <property type="project" value="InterPro"/>
</dbReference>
<feature type="compositionally biased region" description="Basic residues" evidence="6">
    <location>
        <begin position="156"/>
        <end position="166"/>
    </location>
</feature>
<reference evidence="8 9" key="1">
    <citation type="journal article" date="2015" name="Front. Microbiol.">
        <title>Genome sequence of the plant growth promoting endophytic yeast Rhodotorula graminis WP1.</title>
        <authorList>
            <person name="Firrincieli A."/>
            <person name="Otillar R."/>
            <person name="Salamov A."/>
            <person name="Schmutz J."/>
            <person name="Khan Z."/>
            <person name="Redman R.S."/>
            <person name="Fleck N.D."/>
            <person name="Lindquist E."/>
            <person name="Grigoriev I.V."/>
            <person name="Doty S.L."/>
        </authorList>
    </citation>
    <scope>NUCLEOTIDE SEQUENCE [LARGE SCALE GENOMIC DNA]</scope>
    <source>
        <strain evidence="8 9">WP1</strain>
    </source>
</reference>
<dbReference type="GO" id="GO:0008270">
    <property type="term" value="F:zinc ion binding"/>
    <property type="evidence" value="ECO:0007669"/>
    <property type="project" value="UniProtKB-KW"/>
</dbReference>
<gene>
    <name evidence="8" type="ORF">RHOBADRAFT_49364</name>
</gene>
<organism evidence="8 9">
    <name type="scientific">Rhodotorula graminis (strain WP1)</name>
    <dbReference type="NCBI Taxonomy" id="578459"/>
    <lineage>
        <taxon>Eukaryota</taxon>
        <taxon>Fungi</taxon>
        <taxon>Dikarya</taxon>
        <taxon>Basidiomycota</taxon>
        <taxon>Pucciniomycotina</taxon>
        <taxon>Microbotryomycetes</taxon>
        <taxon>Sporidiobolales</taxon>
        <taxon>Sporidiobolaceae</taxon>
        <taxon>Rhodotorula</taxon>
    </lineage>
</organism>
<feature type="compositionally biased region" description="Basic and acidic residues" evidence="6">
    <location>
        <begin position="203"/>
        <end position="215"/>
    </location>
</feature>
<name>A0A194SBW1_RHOGW</name>
<evidence type="ECO:0000313" key="9">
    <source>
        <dbReference type="Proteomes" id="UP000053890"/>
    </source>
</evidence>
<dbReference type="Proteomes" id="UP000053890">
    <property type="component" value="Unassembled WGS sequence"/>
</dbReference>
<keyword evidence="2" id="KW-0677">Repeat</keyword>
<accession>A0A194SBW1</accession>
<feature type="region of interest" description="Disordered" evidence="6">
    <location>
        <begin position="196"/>
        <end position="215"/>
    </location>
</feature>
<dbReference type="FunFam" id="4.10.1000.10:FF:000001">
    <property type="entry name" value="zinc finger CCCH domain-containing protein 15-like"/>
    <property type="match status" value="1"/>
</dbReference>
<feature type="compositionally biased region" description="Polar residues" evidence="6">
    <location>
        <begin position="778"/>
        <end position="796"/>
    </location>
</feature>
<dbReference type="PANTHER" id="PTHR12547:SF18">
    <property type="entry name" value="PROTEIN TIS11"/>
    <property type="match status" value="1"/>
</dbReference>
<feature type="region of interest" description="Disordered" evidence="6">
    <location>
        <begin position="685"/>
        <end position="707"/>
    </location>
</feature>
<feature type="compositionally biased region" description="Polar residues" evidence="6">
    <location>
        <begin position="804"/>
        <end position="813"/>
    </location>
</feature>
<dbReference type="RefSeq" id="XP_018272940.1">
    <property type="nucleotide sequence ID" value="XM_018415242.1"/>
</dbReference>
<keyword evidence="3 5" id="KW-0863">Zinc-finger</keyword>
<dbReference type="PANTHER" id="PTHR12547">
    <property type="entry name" value="CCCH ZINC FINGER/TIS11-RELATED"/>
    <property type="match status" value="1"/>
</dbReference>
<evidence type="ECO:0000256" key="3">
    <source>
        <dbReference type="ARBA" id="ARBA00022771"/>
    </source>
</evidence>
<dbReference type="OrthoDB" id="410307at2759"/>
<dbReference type="GeneID" id="28975690"/>
<sequence>MARRPRERRRKPDACGECVQADEEDPPSTHALDTLKGCTDGRRVASGAALARPCAEGARAVLERCRRRRSGGFGASERLLLAARLCRFEDVRLGLALESAQLVQHGGVAVEQSGAKERGSFAFESESVHSPRRAVSRVGMEPGTTPLADAPVVHPPHLHPRAKKLPLSRNSPSPPPSLDLGTPSSSAMLEVSHDYDADASDTDEPHERRKGRGLEVKGTMAAVASPRSRSPASLLWGESGWHAGSFSFPSLATVAAAAVAAESPTPHASPDQHFHTPFSLEDLGVQAQVGGDQVKAGQIDHEDDGPQASNSSADVVHQAAATAAPVHPTRSKKLTPTAEPFSPRATTFTPVSPRPDVPRLGISTALSRYSFPAAHAYNDEASVASSPVDPHTPSSAPLRHWSLSSSTSSRSQFDYDGHLLSQGAKYTIADEILQLQSAPLGRRMLDSDDDMEVLADVDELETGAMRMRAASEDLGLSSAAGHWRHPQSYGGRPVRSANGASFAHARSSSIASSSDSSFYSPTAVRPVFARAQTAAQLKTYFGAPQDDPSSVHLPDDHDAYLPLSPAASVSGVSYRSSQASFGGTYPPLAHPEPFNLTRDDALYLEARDLFVESTCTSLTTPVTDEHLDKMAQHFDHAMDQLHPLATLFGLSQDAADRLLADPDNSGVDDVVLKVAAMMGRQQQLASTQRSAMGVPLPGPSPNNRKTELYKTEGCRSWDELEWCKYGEKCQFAHGIRELRYAPRHAKFKSEICRTFWEDGACPYGRRCCFIHAAPDGTAPSSPSASRKGSTASSRAQSPGPHGRMTSTAVTTAPSRTFGPALSELLGSASHSSSSSAAQSSPVEARAPLPGGSSSSSSTGSSFETSTLFGLGIRERPGQAPATYRDAPQSRLQRLASLSAHGSSSSLASLGAPLGPRGSISSFGSGAPRGSTASLGSLASPSYAAARPNKQGPVSPPSASSRRFFTGASHARQDSAASFMSSGSSAAAPLSPFLARNDSSSSLSSAAASPMLHRVGGDWLSGTAHGAMSAAYGKGALDWPEIEELCLDDPPAPTGSSLHGRA</sequence>
<dbReference type="STRING" id="578459.A0A194SBW1"/>
<protein>
    <recommendedName>
        <fullName evidence="7">C3H1-type domain-containing protein</fullName>
    </recommendedName>
</protein>
<dbReference type="Pfam" id="PF00642">
    <property type="entry name" value="zf-CCCH"/>
    <property type="match status" value="2"/>
</dbReference>
<feature type="region of interest" description="Disordered" evidence="6">
    <location>
        <begin position="825"/>
        <end position="863"/>
    </location>
</feature>
<feature type="region of interest" description="Disordered" evidence="6">
    <location>
        <begin position="940"/>
        <end position="962"/>
    </location>
</feature>
<dbReference type="SMART" id="SM00356">
    <property type="entry name" value="ZnF_C3H1"/>
    <property type="match status" value="2"/>
</dbReference>
<keyword evidence="4 5" id="KW-0862">Zinc</keyword>
<evidence type="ECO:0000313" key="8">
    <source>
        <dbReference type="EMBL" id="KPV76891.1"/>
    </source>
</evidence>
<evidence type="ECO:0000256" key="5">
    <source>
        <dbReference type="PROSITE-ProRule" id="PRU00723"/>
    </source>
</evidence>
<dbReference type="EMBL" id="KQ474075">
    <property type="protein sequence ID" value="KPV76891.1"/>
    <property type="molecule type" value="Genomic_DNA"/>
</dbReference>
<dbReference type="InterPro" id="IPR000571">
    <property type="entry name" value="Znf_CCCH"/>
</dbReference>
<keyword evidence="9" id="KW-1185">Reference proteome</keyword>
<dbReference type="AlphaFoldDB" id="A0A194SBW1"/>
<feature type="compositionally biased region" description="Low complexity" evidence="6">
    <location>
        <begin position="850"/>
        <end position="863"/>
    </location>
</feature>
<evidence type="ECO:0000256" key="4">
    <source>
        <dbReference type="ARBA" id="ARBA00022833"/>
    </source>
</evidence>
<feature type="region of interest" description="Disordered" evidence="6">
    <location>
        <begin position="777"/>
        <end position="813"/>
    </location>
</feature>
<proteinExistence type="predicted"/>
<feature type="compositionally biased region" description="Low complexity" evidence="6">
    <location>
        <begin position="313"/>
        <end position="328"/>
    </location>
</feature>
<feature type="region of interest" description="Disordered" evidence="6">
    <location>
        <begin position="120"/>
        <end position="185"/>
    </location>
</feature>
<evidence type="ECO:0000256" key="2">
    <source>
        <dbReference type="ARBA" id="ARBA00022737"/>
    </source>
</evidence>
<keyword evidence="1 5" id="KW-0479">Metal-binding</keyword>
<dbReference type="SUPFAM" id="SSF90229">
    <property type="entry name" value="CCCH zinc finger"/>
    <property type="match status" value="2"/>
</dbReference>
<feature type="zinc finger region" description="C3H1-type" evidence="5">
    <location>
        <begin position="708"/>
        <end position="736"/>
    </location>
</feature>
<feature type="compositionally biased region" description="Basic residues" evidence="6">
    <location>
        <begin position="1"/>
        <end position="11"/>
    </location>
</feature>
<feature type="domain" description="C3H1-type" evidence="7">
    <location>
        <begin position="708"/>
        <end position="736"/>
    </location>
</feature>
<feature type="zinc finger region" description="C3H1-type" evidence="5">
    <location>
        <begin position="746"/>
        <end position="774"/>
    </location>
</feature>
<dbReference type="Gene3D" id="4.10.1000.10">
    <property type="entry name" value="Zinc finger, CCCH-type"/>
    <property type="match status" value="2"/>
</dbReference>
<dbReference type="OMA" id="DELEWCK"/>
<evidence type="ECO:0000256" key="1">
    <source>
        <dbReference type="ARBA" id="ARBA00022723"/>
    </source>
</evidence>
<dbReference type="InterPro" id="IPR036855">
    <property type="entry name" value="Znf_CCCH_sf"/>
</dbReference>
<feature type="domain" description="C3H1-type" evidence="7">
    <location>
        <begin position="746"/>
        <end position="774"/>
    </location>
</feature>
<evidence type="ECO:0000256" key="6">
    <source>
        <dbReference type="SAM" id="MobiDB-lite"/>
    </source>
</evidence>
<feature type="compositionally biased region" description="Low complexity" evidence="6">
    <location>
        <begin position="825"/>
        <end position="840"/>
    </location>
</feature>
<feature type="region of interest" description="Disordered" evidence="6">
    <location>
        <begin position="1"/>
        <end position="29"/>
    </location>
</feature>
<evidence type="ECO:0000259" key="7">
    <source>
        <dbReference type="PROSITE" id="PS50103"/>
    </source>
</evidence>
<feature type="region of interest" description="Disordered" evidence="6">
    <location>
        <begin position="297"/>
        <end position="356"/>
    </location>
</feature>
<dbReference type="PROSITE" id="PS50103">
    <property type="entry name" value="ZF_C3H1"/>
    <property type="match status" value="2"/>
</dbReference>
<feature type="region of interest" description="Disordered" evidence="6">
    <location>
        <begin position="382"/>
        <end position="403"/>
    </location>
</feature>
<dbReference type="InterPro" id="IPR045877">
    <property type="entry name" value="ZFP36-like"/>
</dbReference>